<dbReference type="Pfam" id="PF01564">
    <property type="entry name" value="Spermine_synth"/>
    <property type="match status" value="1"/>
</dbReference>
<feature type="transmembrane region" description="Helical" evidence="6">
    <location>
        <begin position="352"/>
        <end position="378"/>
    </location>
</feature>
<evidence type="ECO:0000313" key="8">
    <source>
        <dbReference type="EMBL" id="MBS7457720.1"/>
    </source>
</evidence>
<evidence type="ECO:0000256" key="2">
    <source>
        <dbReference type="ARBA" id="ARBA00022679"/>
    </source>
</evidence>
<dbReference type="InterPro" id="IPR001045">
    <property type="entry name" value="Spermi_synthase"/>
</dbReference>
<reference evidence="8 9" key="1">
    <citation type="journal article" date="2021" name="Microbiol. Resour. Announc.">
        <title>Draft Genome Sequence of Coralloluteibacterium stylophorae LMG 29479T.</title>
        <authorList>
            <person name="Karlyshev A.V."/>
            <person name="Kudryashova E.B."/>
            <person name="Ariskina E.V."/>
            <person name="Conroy A.P."/>
            <person name="Abidueva E.Y."/>
        </authorList>
    </citation>
    <scope>NUCLEOTIDE SEQUENCE [LARGE SCALE GENOMIC DNA]</scope>
    <source>
        <strain evidence="8 9">LMG 29479</strain>
    </source>
</reference>
<keyword evidence="6" id="KW-1133">Transmembrane helix</keyword>
<evidence type="ECO:0000256" key="6">
    <source>
        <dbReference type="SAM" id="Phobius"/>
    </source>
</evidence>
<dbReference type="InterPro" id="IPR030374">
    <property type="entry name" value="PABS"/>
</dbReference>
<dbReference type="PANTHER" id="PTHR11558:SF11">
    <property type="entry name" value="SPERMIDINE SYNTHASE"/>
    <property type="match status" value="1"/>
</dbReference>
<dbReference type="PROSITE" id="PS51006">
    <property type="entry name" value="PABS_2"/>
    <property type="match status" value="1"/>
</dbReference>
<feature type="transmembrane region" description="Helical" evidence="6">
    <location>
        <begin position="119"/>
        <end position="141"/>
    </location>
</feature>
<dbReference type="GO" id="GO:0005829">
    <property type="term" value="C:cytosol"/>
    <property type="evidence" value="ECO:0007669"/>
    <property type="project" value="TreeGrafter"/>
</dbReference>
<keyword evidence="2 5" id="KW-0808">Transferase</keyword>
<evidence type="ECO:0000259" key="7">
    <source>
        <dbReference type="PROSITE" id="PS51006"/>
    </source>
</evidence>
<keyword evidence="4 5" id="KW-0620">Polyamine biosynthesis</keyword>
<organism evidence="8 9">
    <name type="scientific">Coralloluteibacterium stylophorae</name>
    <dbReference type="NCBI Taxonomy" id="1776034"/>
    <lineage>
        <taxon>Bacteria</taxon>
        <taxon>Pseudomonadati</taxon>
        <taxon>Pseudomonadota</taxon>
        <taxon>Gammaproteobacteria</taxon>
        <taxon>Lysobacterales</taxon>
        <taxon>Lysobacteraceae</taxon>
        <taxon>Coralloluteibacterium</taxon>
    </lineage>
</organism>
<feature type="transmembrane region" description="Helical" evidence="6">
    <location>
        <begin position="76"/>
        <end position="99"/>
    </location>
</feature>
<evidence type="ECO:0000256" key="4">
    <source>
        <dbReference type="ARBA" id="ARBA00023115"/>
    </source>
</evidence>
<dbReference type="EMBL" id="JAGQFT020000007">
    <property type="protein sequence ID" value="MBS7457720.1"/>
    <property type="molecule type" value="Genomic_DNA"/>
</dbReference>
<dbReference type="GO" id="GO:0004766">
    <property type="term" value="F:spermidine synthase activity"/>
    <property type="evidence" value="ECO:0007669"/>
    <property type="project" value="TreeGrafter"/>
</dbReference>
<feature type="transmembrane region" description="Helical" evidence="6">
    <location>
        <begin position="399"/>
        <end position="418"/>
    </location>
</feature>
<keyword evidence="3" id="KW-0745">Spermidine biosynthesis</keyword>
<evidence type="ECO:0000256" key="1">
    <source>
        <dbReference type="ARBA" id="ARBA00007867"/>
    </source>
</evidence>
<dbReference type="AlphaFoldDB" id="A0AAP2CD30"/>
<evidence type="ECO:0000313" key="9">
    <source>
        <dbReference type="Proteomes" id="UP000675747"/>
    </source>
</evidence>
<feature type="transmembrane region" description="Helical" evidence="6">
    <location>
        <begin position="424"/>
        <end position="442"/>
    </location>
</feature>
<comment type="caution">
    <text evidence="5">Lacks conserved residue(s) required for the propagation of feature annotation.</text>
</comment>
<feature type="transmembrane region" description="Helical" evidence="6">
    <location>
        <begin position="312"/>
        <end position="332"/>
    </location>
</feature>
<dbReference type="GO" id="GO:0008295">
    <property type="term" value="P:spermidine biosynthetic process"/>
    <property type="evidence" value="ECO:0007669"/>
    <property type="project" value="UniProtKB-KW"/>
</dbReference>
<feature type="transmembrane region" description="Helical" evidence="6">
    <location>
        <begin position="190"/>
        <end position="208"/>
    </location>
</feature>
<protein>
    <submittedName>
        <fullName evidence="8">Fused MFS/spermidine synthase</fullName>
    </submittedName>
</protein>
<feature type="transmembrane region" description="Helical" evidence="6">
    <location>
        <begin position="12"/>
        <end position="30"/>
    </location>
</feature>
<dbReference type="InterPro" id="IPR029063">
    <property type="entry name" value="SAM-dependent_MTases_sf"/>
</dbReference>
<keyword evidence="6" id="KW-0472">Membrane</keyword>
<feature type="transmembrane region" description="Helical" evidence="6">
    <location>
        <begin position="454"/>
        <end position="474"/>
    </location>
</feature>
<feature type="transmembrane region" description="Helical" evidence="6">
    <location>
        <begin position="42"/>
        <end position="64"/>
    </location>
</feature>
<comment type="similarity">
    <text evidence="1">Belongs to the spermidine/spermine synthase family.</text>
</comment>
<dbReference type="NCBIfam" id="NF037959">
    <property type="entry name" value="MFS_SpdSyn"/>
    <property type="match status" value="1"/>
</dbReference>
<comment type="caution">
    <text evidence="8">The sequence shown here is derived from an EMBL/GenBank/DDBJ whole genome shotgun (WGS) entry which is preliminary data.</text>
</comment>
<dbReference type="Gene3D" id="3.40.50.150">
    <property type="entry name" value="Vaccinia Virus protein VP39"/>
    <property type="match status" value="1"/>
</dbReference>
<name>A0AAP2CD30_9GAMM</name>
<evidence type="ECO:0000256" key="3">
    <source>
        <dbReference type="ARBA" id="ARBA00023066"/>
    </source>
</evidence>
<sequence length="1021" mass="108661">MTSNARFLGRALLGLFLLSGSAGLIYQAVWSHYLGLVLGHAAYAQTLVLAIYMGGMAVGAALVSRYGARLRSLIKAYAIAELLIGLGGVAFHPVFEAYVDSSQRTVLPMIDSLSLAHAYQWFSAALLIMPQSILLGATFPLMSGGFRRAIPGDDGRMLGGLYFTNSLGASVGVLLAAFLLLPAVGMPGSLLTAGLLNMLVALFAWFFGRALEQSEEVRGSAVGLRNDSSSTAASARDPSSLRRLSIGMIGATFASGAASFVYEIGWVRLLNQALGTTIHSFELMLAAFVFGLAFGGLWVRRRSARIGDAVRAVGWVQLCMGVAALISIPVFSRSFEWVGWMMGALARSESGYLLFSLGSAVLSLLVMFPAAFFAGMTLPLFTMALLRAGSSESAIGRIYAANTVGGILGVMLAVHLLIPAMGVHLTVTLAALVDAVIGLLLLRATGSAFSRWGDVRLGGAGVIAAVALLLSLVLGRPDMLAQSSGVFRTGVATLPGTEVFYFRDGKTATVSVTGRDGMTIISTNGKPDASIAPLSDAPTADEVTMVMAGLLPLVKHPAPEEVAVIGWGSGLTTHTLLGSGKPQVVDSVEIERAMFEGAEMFGGNVLRAYIDSRSRVHFDDARTFFAAGARRYDAIISEPSNPWVSGVASLFTVEFYRFLNGHLKDDGVLVQWLQSYEIDDSLIATMIAALIEVFPNSEIYLTNQADLLILARKGEGQGLDRQVWSEAALAGELERVGLGSPQELELRRIGGGTLLRNFVSMFNAPIHSDYFPKVALGAPQARYVGRSSDLFQRLVMSGLPVLDMIDCRSPPAITDQIADAEFGLFADAHHLAREVARSFDDGAATAVLQLRSMADAAAVNTMLRAAWPSEPNQDLRLWSMAVATIAQSTIGHLLPQDQQSVWFSPEWGRRVEGSVQKAAILAAFQAAAERNARAMLINAQRVLQLQDDRIPGLLREQMLVIAITGAIASDHNDLAAALEVEYGARIPRSQLGSVRQFLQAWAANGHGGCSPGGGRGRLGPH</sequence>
<dbReference type="Proteomes" id="UP000675747">
    <property type="component" value="Unassembled WGS sequence"/>
</dbReference>
<proteinExistence type="inferred from homology"/>
<dbReference type="RefSeq" id="WP_213173718.1">
    <property type="nucleotide sequence ID" value="NZ_JAGQFT020000007.1"/>
</dbReference>
<keyword evidence="6" id="KW-0812">Transmembrane</keyword>
<gene>
    <name evidence="8" type="ORF">KB893_011325</name>
</gene>
<dbReference type="PANTHER" id="PTHR11558">
    <property type="entry name" value="SPERMIDINE/SPERMINE SYNTHASE"/>
    <property type="match status" value="1"/>
</dbReference>
<feature type="transmembrane region" description="Helical" evidence="6">
    <location>
        <begin position="244"/>
        <end position="266"/>
    </location>
</feature>
<feature type="transmembrane region" description="Helical" evidence="6">
    <location>
        <begin position="278"/>
        <end position="300"/>
    </location>
</feature>
<feature type="transmembrane region" description="Helical" evidence="6">
    <location>
        <begin position="162"/>
        <end position="184"/>
    </location>
</feature>
<accession>A0AAP2CD30</accession>
<keyword evidence="9" id="KW-1185">Reference proteome</keyword>
<evidence type="ECO:0000256" key="5">
    <source>
        <dbReference type="PROSITE-ProRule" id="PRU00354"/>
    </source>
</evidence>
<feature type="domain" description="PABS" evidence="7">
    <location>
        <begin position="552"/>
        <end position="720"/>
    </location>
</feature>
<dbReference type="SUPFAM" id="SSF53335">
    <property type="entry name" value="S-adenosyl-L-methionine-dependent methyltransferases"/>
    <property type="match status" value="1"/>
</dbReference>